<accession>A0A5C1Q7T0</accession>
<name>A0A5C1Q7T0_9SPIO</name>
<keyword evidence="2" id="KW-1185">Reference proteome</keyword>
<dbReference type="Gene3D" id="3.10.450.530">
    <property type="entry name" value="Ribonuclease toxin, BrnT, of type II toxin-antitoxin system"/>
    <property type="match status" value="1"/>
</dbReference>
<reference evidence="1 2" key="1">
    <citation type="submission" date="2019-02" db="EMBL/GenBank/DDBJ databases">
        <authorList>
            <person name="Fomenkov A."/>
            <person name="Dubinina G."/>
            <person name="Grabovich M."/>
            <person name="Vincze T."/>
            <person name="Roberts R.J."/>
        </authorList>
    </citation>
    <scope>NUCLEOTIDE SEQUENCE [LARGE SCALE GENOMIC DNA]</scope>
    <source>
        <strain evidence="1 2">P</strain>
    </source>
</reference>
<evidence type="ECO:0000313" key="2">
    <source>
        <dbReference type="Proteomes" id="UP000323824"/>
    </source>
</evidence>
<dbReference type="OrthoDB" id="9802417at2"/>
<protein>
    <submittedName>
        <fullName evidence="1">BrnT family toxin</fullName>
    </submittedName>
</protein>
<dbReference type="EMBL" id="CP035807">
    <property type="protein sequence ID" value="QEN04085.1"/>
    <property type="molecule type" value="Genomic_DNA"/>
</dbReference>
<sequence>MNFEYDNIKSNSNFIKHGIDFLEAQELWKDENLIKLPSKNLEEERFLIIAKLNRKCWTAIITYRELNVRIISVRRSRKNEEDLYESFRIG</sequence>
<gene>
    <name evidence="1" type="ORF">EW093_05015</name>
</gene>
<organism evidence="1 2">
    <name type="scientific">Thiospirochaeta perfilievii</name>
    <dbReference type="NCBI Taxonomy" id="252967"/>
    <lineage>
        <taxon>Bacteria</taxon>
        <taxon>Pseudomonadati</taxon>
        <taxon>Spirochaetota</taxon>
        <taxon>Spirochaetia</taxon>
        <taxon>Spirochaetales</taxon>
        <taxon>Spirochaetaceae</taxon>
        <taxon>Thiospirochaeta</taxon>
    </lineage>
</organism>
<dbReference type="Pfam" id="PF04365">
    <property type="entry name" value="BrnT_toxin"/>
    <property type="match status" value="1"/>
</dbReference>
<dbReference type="InterPro" id="IPR007460">
    <property type="entry name" value="BrnT_toxin"/>
</dbReference>
<dbReference type="KEGG" id="sper:EW093_05015"/>
<reference evidence="1 2" key="2">
    <citation type="submission" date="2019-09" db="EMBL/GenBank/DDBJ databases">
        <title>Complete Genome Sequence and Methylome Analysis of free living Spirochaetas.</title>
        <authorList>
            <person name="Leshcheva N."/>
            <person name="Mikheeva N."/>
        </authorList>
    </citation>
    <scope>NUCLEOTIDE SEQUENCE [LARGE SCALE GENOMIC DNA]</scope>
    <source>
        <strain evidence="1 2">P</strain>
    </source>
</reference>
<proteinExistence type="predicted"/>
<evidence type="ECO:0000313" key="1">
    <source>
        <dbReference type="EMBL" id="QEN04085.1"/>
    </source>
</evidence>
<dbReference type="InterPro" id="IPR038573">
    <property type="entry name" value="BrnT_sf"/>
</dbReference>
<dbReference type="AlphaFoldDB" id="A0A5C1Q7T0"/>
<dbReference type="Proteomes" id="UP000323824">
    <property type="component" value="Chromosome"/>
</dbReference>
<dbReference type="RefSeq" id="WP_149567342.1">
    <property type="nucleotide sequence ID" value="NZ_CP035807.1"/>
</dbReference>